<reference evidence="7 8" key="1">
    <citation type="submission" date="2016-11" db="EMBL/GenBank/DDBJ databases">
        <title>Trade-off between light-utilization and light-protection in marine flavobacteria.</title>
        <authorList>
            <person name="Kumagai Y."/>
        </authorList>
    </citation>
    <scope>NUCLEOTIDE SEQUENCE [LARGE SCALE GENOMIC DNA]</scope>
    <source>
        <strain evidence="7 8">NBRC 107125</strain>
    </source>
</reference>
<dbReference type="Gene3D" id="2.70.98.70">
    <property type="match status" value="1"/>
</dbReference>
<dbReference type="InterPro" id="IPR008929">
    <property type="entry name" value="Chondroitin_lyas"/>
</dbReference>
<evidence type="ECO:0000256" key="3">
    <source>
        <dbReference type="ARBA" id="ARBA00022764"/>
    </source>
</evidence>
<dbReference type="Pfam" id="PF16889">
    <property type="entry name" value="Hepar_II_III_N"/>
    <property type="match status" value="1"/>
</dbReference>
<name>A0A1X9NAB6_9GAMM</name>
<organism evidence="7 8">
    <name type="scientific">Oceanicoccus sagamiensis</name>
    <dbReference type="NCBI Taxonomy" id="716816"/>
    <lineage>
        <taxon>Bacteria</taxon>
        <taxon>Pseudomonadati</taxon>
        <taxon>Pseudomonadota</taxon>
        <taxon>Gammaproteobacteria</taxon>
        <taxon>Cellvibrionales</taxon>
        <taxon>Spongiibacteraceae</taxon>
        <taxon>Oceanicoccus</taxon>
    </lineage>
</organism>
<dbReference type="GO" id="GO:0042597">
    <property type="term" value="C:periplasmic space"/>
    <property type="evidence" value="ECO:0007669"/>
    <property type="project" value="UniProtKB-SubCell"/>
</dbReference>
<feature type="domain" description="Heparinase II/III-like C-terminal" evidence="5">
    <location>
        <begin position="360"/>
        <end position="583"/>
    </location>
</feature>
<keyword evidence="8" id="KW-1185">Reference proteome</keyword>
<evidence type="ECO:0000313" key="7">
    <source>
        <dbReference type="EMBL" id="ARN74101.1"/>
    </source>
</evidence>
<evidence type="ECO:0000259" key="5">
    <source>
        <dbReference type="Pfam" id="PF07940"/>
    </source>
</evidence>
<evidence type="ECO:0000313" key="8">
    <source>
        <dbReference type="Proteomes" id="UP000193450"/>
    </source>
</evidence>
<evidence type="ECO:0000259" key="6">
    <source>
        <dbReference type="Pfam" id="PF16889"/>
    </source>
</evidence>
<evidence type="ECO:0000256" key="4">
    <source>
        <dbReference type="ARBA" id="ARBA00023239"/>
    </source>
</evidence>
<proteinExistence type="predicted"/>
<dbReference type="OrthoDB" id="9763014at2"/>
<dbReference type="Gene3D" id="1.50.10.100">
    <property type="entry name" value="Chondroitin AC/alginate lyase"/>
    <property type="match status" value="1"/>
</dbReference>
<dbReference type="PANTHER" id="PTHR39210">
    <property type="entry name" value="HEPARIN-SULFATE LYASE"/>
    <property type="match status" value="1"/>
</dbReference>
<dbReference type="GO" id="GO:0016829">
    <property type="term" value="F:lyase activity"/>
    <property type="evidence" value="ECO:0007669"/>
    <property type="project" value="UniProtKB-KW"/>
</dbReference>
<dbReference type="InterPro" id="IPR031680">
    <property type="entry name" value="Hepar_II_III_N"/>
</dbReference>
<gene>
    <name evidence="7" type="ORF">BST96_08175</name>
</gene>
<dbReference type="Pfam" id="PF07940">
    <property type="entry name" value="Hepar_II_III_C"/>
    <property type="match status" value="1"/>
</dbReference>
<dbReference type="KEGG" id="osg:BST96_08175"/>
<dbReference type="STRING" id="716816.BST96_08175"/>
<dbReference type="PANTHER" id="PTHR39210:SF1">
    <property type="entry name" value="HEPARIN-SULFATE LYASE"/>
    <property type="match status" value="1"/>
</dbReference>
<keyword evidence="4" id="KW-0456">Lyase</keyword>
<protein>
    <submittedName>
        <fullName evidence="7">Uncharacterized protein</fullName>
    </submittedName>
</protein>
<dbReference type="Proteomes" id="UP000193450">
    <property type="component" value="Chromosome"/>
</dbReference>
<dbReference type="InterPro" id="IPR012480">
    <property type="entry name" value="Hepar_II_III_C"/>
</dbReference>
<feature type="domain" description="Heparin-sulfate lyase N-terminal" evidence="6">
    <location>
        <begin position="127"/>
        <end position="300"/>
    </location>
</feature>
<accession>A0A1X9NAB6</accession>
<evidence type="ECO:0000256" key="2">
    <source>
        <dbReference type="ARBA" id="ARBA00022729"/>
    </source>
</evidence>
<dbReference type="RefSeq" id="WP_085758231.1">
    <property type="nucleotide sequence ID" value="NZ_CP019343.1"/>
</dbReference>
<evidence type="ECO:0000256" key="1">
    <source>
        <dbReference type="ARBA" id="ARBA00004418"/>
    </source>
</evidence>
<dbReference type="AlphaFoldDB" id="A0A1X9NAB6"/>
<keyword evidence="2" id="KW-0732">Signal</keyword>
<comment type="subcellular location">
    <subcellularLocation>
        <location evidence="1">Periplasm</location>
    </subcellularLocation>
</comment>
<keyword evidence="3" id="KW-0574">Periplasm</keyword>
<sequence>MKLTWYIKRLKVMGLRETVHRVYEQLSLQWLRIQQSRRKFVEPDPSSFSFCAGSQAQLPTLQWDRHANREKASSLLAGQWSALGFGWQWQSAGDWRRAPDTGSLWPDVFFGAIPYRQGNPYGDIRVAWEPSRLQQLVSLALLAQDDASRETAVRCFEQQLLSWVKSNPPYLGIHYVSAMECGLRLIAVCHATDMIRPYLQNSERVWSAVLQLVEGHADLIIKRLSLYSSAGNHTLAETAGLIYAGVLFPELNNAAKWKRVGLPLFEREADRQFNQDGGGIEQAFGYHLFVTDLANIVSALLASKGQPSATVQRIVDQACEFLSELFNSEFELPNVGDNDGGYALSPYLLSSKQLAKPRDGIRTFPDSGYSVFRDTSETGRMILFDHGPLGMAPSYGHGHSDCLSIIWREKNETLLLDAGTYTYTGDQRWRQYFRGVSAHNTVAVNHRHQARHESAFMWSAPYTPCLLDLPSRIDGYDVLLAYHTGYEDQGLRHYRCVIIGPEGDALVWDQLAALGPVGSETYASLFWHVGGQFLSENEDGGVFSTSTTSGAALNIDITGGDITVHYGDEDVPIGWHSPTYGEKLPIYTVEARHSGIFPHEFYTYISPASATISDHKKDQFETVLEKLRSYI</sequence>
<dbReference type="SUPFAM" id="SSF48230">
    <property type="entry name" value="Chondroitin AC/alginate lyase"/>
    <property type="match status" value="1"/>
</dbReference>
<dbReference type="EMBL" id="CP019343">
    <property type="protein sequence ID" value="ARN74101.1"/>
    <property type="molecule type" value="Genomic_DNA"/>
</dbReference>